<dbReference type="RefSeq" id="XP_018746560.1">
    <property type="nucleotide sequence ID" value="XM_018904237.1"/>
</dbReference>
<organism evidence="2 3">
    <name type="scientific">Gibberella moniliformis (strain M3125 / FGSC 7600)</name>
    <name type="common">Maize ear and stalk rot fungus</name>
    <name type="synonym">Fusarium verticillioides</name>
    <dbReference type="NCBI Taxonomy" id="334819"/>
    <lineage>
        <taxon>Eukaryota</taxon>
        <taxon>Fungi</taxon>
        <taxon>Dikarya</taxon>
        <taxon>Ascomycota</taxon>
        <taxon>Pezizomycotina</taxon>
        <taxon>Sordariomycetes</taxon>
        <taxon>Hypocreomycetidae</taxon>
        <taxon>Hypocreales</taxon>
        <taxon>Nectriaceae</taxon>
        <taxon>Fusarium</taxon>
        <taxon>Fusarium fujikuroi species complex</taxon>
    </lineage>
</organism>
<reference evidence="2 3" key="1">
    <citation type="journal article" date="2010" name="Nature">
        <title>Comparative genomics reveals mobile pathogenicity chromosomes in Fusarium.</title>
        <authorList>
            <person name="Ma L.J."/>
            <person name="van der Does H.C."/>
            <person name="Borkovich K.A."/>
            <person name="Coleman J.J."/>
            <person name="Daboussi M.J."/>
            <person name="Di Pietro A."/>
            <person name="Dufresne M."/>
            <person name="Freitag M."/>
            <person name="Grabherr M."/>
            <person name="Henrissat B."/>
            <person name="Houterman P.M."/>
            <person name="Kang S."/>
            <person name="Shim W.B."/>
            <person name="Woloshuk C."/>
            <person name="Xie X."/>
            <person name="Xu J.R."/>
            <person name="Antoniw J."/>
            <person name="Baker S.E."/>
            <person name="Bluhm B.H."/>
            <person name="Breakspear A."/>
            <person name="Brown D.W."/>
            <person name="Butchko R.A."/>
            <person name="Chapman S."/>
            <person name="Coulson R."/>
            <person name="Coutinho P.M."/>
            <person name="Danchin E.G."/>
            <person name="Diener A."/>
            <person name="Gale L.R."/>
            <person name="Gardiner D.M."/>
            <person name="Goff S."/>
            <person name="Hammond-Kosack K.E."/>
            <person name="Hilburn K."/>
            <person name="Hua-Van A."/>
            <person name="Jonkers W."/>
            <person name="Kazan K."/>
            <person name="Kodira C.D."/>
            <person name="Koehrsen M."/>
            <person name="Kumar L."/>
            <person name="Lee Y.H."/>
            <person name="Li L."/>
            <person name="Manners J.M."/>
            <person name="Miranda-Saavedra D."/>
            <person name="Mukherjee M."/>
            <person name="Park G."/>
            <person name="Park J."/>
            <person name="Park S.Y."/>
            <person name="Proctor R.H."/>
            <person name="Regev A."/>
            <person name="Ruiz-Roldan M.C."/>
            <person name="Sain D."/>
            <person name="Sakthikumar S."/>
            <person name="Sykes S."/>
            <person name="Schwartz D.C."/>
            <person name="Turgeon B.G."/>
            <person name="Wapinski I."/>
            <person name="Yoder O."/>
            <person name="Young S."/>
            <person name="Zeng Q."/>
            <person name="Zhou S."/>
            <person name="Galagan J."/>
            <person name="Cuomo C.A."/>
            <person name="Kistler H.C."/>
            <person name="Rep M."/>
        </authorList>
    </citation>
    <scope>NUCLEOTIDE SEQUENCE [LARGE SCALE GENOMIC DNA]</scope>
    <source>
        <strain evidence="3">M3125 / FGSC 7600</strain>
    </source>
</reference>
<feature type="region of interest" description="Disordered" evidence="1">
    <location>
        <begin position="1"/>
        <end position="32"/>
    </location>
</feature>
<dbReference type="AlphaFoldDB" id="W7LYD1"/>
<sequence>MHSTHGWACHPSEPHKRTIISRPTPGSSMEKPHGYLHDIASVHVIACNATSENPAKHLQTRGIATEPSYLVLARVTLTVPVTAIVIQGGPGKILERRADRVLAAMFLIKYHKKQRIRGLVVSPLALDIRLVDFAQALVVQASRHIHVCLVWG</sequence>
<dbReference type="EMBL" id="CM000582">
    <property type="protein sequence ID" value="EWG40369.1"/>
    <property type="molecule type" value="Genomic_DNA"/>
</dbReference>
<dbReference type="GeneID" id="30072006"/>
<dbReference type="Proteomes" id="UP000009096">
    <property type="component" value="Chromosome 5"/>
</dbReference>
<name>W7LYD1_GIBM7</name>
<dbReference type="EMBL" id="DS022244">
    <property type="protein sequence ID" value="EWG40369.1"/>
    <property type="molecule type" value="Genomic_DNA"/>
</dbReference>
<protein>
    <submittedName>
        <fullName evidence="2">Uncharacterized protein</fullName>
    </submittedName>
</protein>
<evidence type="ECO:0000313" key="2">
    <source>
        <dbReference type="EMBL" id="EWG40369.1"/>
    </source>
</evidence>
<keyword evidence="3" id="KW-1185">Reference proteome</keyword>
<dbReference type="VEuPathDB" id="FungiDB:FVEG_15130"/>
<evidence type="ECO:0000313" key="3">
    <source>
        <dbReference type="Proteomes" id="UP000009096"/>
    </source>
</evidence>
<gene>
    <name evidence="2" type="ORF">FVEG_15130</name>
</gene>
<accession>W7LYD1</accession>
<evidence type="ECO:0000256" key="1">
    <source>
        <dbReference type="SAM" id="MobiDB-lite"/>
    </source>
</evidence>
<proteinExistence type="predicted"/>
<dbReference type="KEGG" id="fvr:FVEG_15130"/>